<dbReference type="SUPFAM" id="SSF88659">
    <property type="entry name" value="Sigma3 and sigma4 domains of RNA polymerase sigma factors"/>
    <property type="match status" value="1"/>
</dbReference>
<dbReference type="InterPro" id="IPR013325">
    <property type="entry name" value="RNA_pol_sigma_r2"/>
</dbReference>
<evidence type="ECO:0000256" key="1">
    <source>
        <dbReference type="ARBA" id="ARBA00010641"/>
    </source>
</evidence>
<dbReference type="InterPro" id="IPR014284">
    <property type="entry name" value="RNA_pol_sigma-70_dom"/>
</dbReference>
<sequence>MSSAGEAGDDADVITASLEHPERFAVVFDRHAPHIHRYLARRLGGQAADDLMGETFLVAFGGRARYDPAFPSARPWLYGIATNLVGQRRREEAREYRLRAALGPPAEHDGHADRVAERVTAQAMNGRLAAALAGLARGDRDVLLLIAWEGLAYEEVASALGIPVGTVRSRLNRARRKVRTALAPEEVSNHG</sequence>
<dbReference type="InterPro" id="IPR007627">
    <property type="entry name" value="RNA_pol_sigma70_r2"/>
</dbReference>
<dbReference type="PANTHER" id="PTHR43133:SF25">
    <property type="entry name" value="RNA POLYMERASE SIGMA FACTOR RFAY-RELATED"/>
    <property type="match status" value="1"/>
</dbReference>
<dbReference type="Gene3D" id="1.10.1740.10">
    <property type="match status" value="1"/>
</dbReference>
<comment type="similarity">
    <text evidence="1">Belongs to the sigma-70 factor family. ECF subfamily.</text>
</comment>
<evidence type="ECO:0000313" key="6">
    <source>
        <dbReference type="EMBL" id="GHG33914.1"/>
    </source>
</evidence>
<accession>A0ABQ3KQD9</accession>
<dbReference type="SUPFAM" id="SSF88946">
    <property type="entry name" value="Sigma2 domain of RNA polymerase sigma factors"/>
    <property type="match status" value="1"/>
</dbReference>
<dbReference type="CDD" id="cd06171">
    <property type="entry name" value="Sigma70_r4"/>
    <property type="match status" value="1"/>
</dbReference>
<organism evidence="6 7">
    <name type="scientific">Amycolatopsis bullii</name>
    <dbReference type="NCBI Taxonomy" id="941987"/>
    <lineage>
        <taxon>Bacteria</taxon>
        <taxon>Bacillati</taxon>
        <taxon>Actinomycetota</taxon>
        <taxon>Actinomycetes</taxon>
        <taxon>Pseudonocardiales</taxon>
        <taxon>Pseudonocardiaceae</taxon>
        <taxon>Amycolatopsis</taxon>
    </lineage>
</organism>
<dbReference type="Proteomes" id="UP000649955">
    <property type="component" value="Unassembled WGS sequence"/>
</dbReference>
<dbReference type="InterPro" id="IPR000792">
    <property type="entry name" value="Tscrpt_reg_LuxR_C"/>
</dbReference>
<protein>
    <submittedName>
        <fullName evidence="6">DNA-directed RNA polymerase sigma-70 factor</fullName>
    </submittedName>
</protein>
<dbReference type="Gene3D" id="1.10.10.10">
    <property type="entry name" value="Winged helix-like DNA-binding domain superfamily/Winged helix DNA-binding domain"/>
    <property type="match status" value="1"/>
</dbReference>
<dbReference type="NCBIfam" id="TIGR02937">
    <property type="entry name" value="sigma70-ECF"/>
    <property type="match status" value="1"/>
</dbReference>
<keyword evidence="6" id="KW-0240">DNA-directed RNA polymerase</keyword>
<dbReference type="InterPro" id="IPR013324">
    <property type="entry name" value="RNA_pol_sigma_r3/r4-like"/>
</dbReference>
<evidence type="ECO:0000256" key="2">
    <source>
        <dbReference type="ARBA" id="ARBA00023015"/>
    </source>
</evidence>
<dbReference type="InterPro" id="IPR013249">
    <property type="entry name" value="RNA_pol_sigma70_r4_t2"/>
</dbReference>
<reference evidence="7" key="1">
    <citation type="journal article" date="2019" name="Int. J. Syst. Evol. Microbiol.">
        <title>The Global Catalogue of Microorganisms (GCM) 10K type strain sequencing project: providing services to taxonomists for standard genome sequencing and annotation.</title>
        <authorList>
            <consortium name="The Broad Institute Genomics Platform"/>
            <consortium name="The Broad Institute Genome Sequencing Center for Infectious Disease"/>
            <person name="Wu L."/>
            <person name="Ma J."/>
        </authorList>
    </citation>
    <scope>NUCLEOTIDE SEQUENCE [LARGE SCALE GENOMIC DNA]</scope>
    <source>
        <strain evidence="7">CGMCC 4.7680</strain>
    </source>
</reference>
<dbReference type="RefSeq" id="WP_229903017.1">
    <property type="nucleotide sequence ID" value="NZ_BNAW01000037.1"/>
</dbReference>
<name>A0ABQ3KQD9_9PSEU</name>
<dbReference type="GO" id="GO:0000428">
    <property type="term" value="C:DNA-directed RNA polymerase complex"/>
    <property type="evidence" value="ECO:0007669"/>
    <property type="project" value="UniProtKB-KW"/>
</dbReference>
<dbReference type="Pfam" id="PF08281">
    <property type="entry name" value="Sigma70_r4_2"/>
    <property type="match status" value="1"/>
</dbReference>
<dbReference type="Pfam" id="PF04542">
    <property type="entry name" value="Sigma70_r2"/>
    <property type="match status" value="1"/>
</dbReference>
<evidence type="ECO:0000256" key="4">
    <source>
        <dbReference type="ARBA" id="ARBA00023163"/>
    </source>
</evidence>
<keyword evidence="2" id="KW-0805">Transcription regulation</keyword>
<dbReference type="EMBL" id="BNAW01000037">
    <property type="protein sequence ID" value="GHG33914.1"/>
    <property type="molecule type" value="Genomic_DNA"/>
</dbReference>
<proteinExistence type="inferred from homology"/>
<evidence type="ECO:0000313" key="7">
    <source>
        <dbReference type="Proteomes" id="UP000649955"/>
    </source>
</evidence>
<gene>
    <name evidence="6" type="primary">rpoE</name>
    <name evidence="6" type="ORF">GCM10017567_62730</name>
</gene>
<evidence type="ECO:0000256" key="3">
    <source>
        <dbReference type="ARBA" id="ARBA00023082"/>
    </source>
</evidence>
<dbReference type="InterPro" id="IPR039425">
    <property type="entry name" value="RNA_pol_sigma-70-like"/>
</dbReference>
<comment type="caution">
    <text evidence="6">The sequence shown here is derived from an EMBL/GenBank/DDBJ whole genome shotgun (WGS) entry which is preliminary data.</text>
</comment>
<feature type="domain" description="HTH luxR-type" evidence="5">
    <location>
        <begin position="150"/>
        <end position="177"/>
    </location>
</feature>
<dbReference type="PANTHER" id="PTHR43133">
    <property type="entry name" value="RNA POLYMERASE ECF-TYPE SIGMA FACTO"/>
    <property type="match status" value="1"/>
</dbReference>
<dbReference type="PROSITE" id="PS00622">
    <property type="entry name" value="HTH_LUXR_1"/>
    <property type="match status" value="1"/>
</dbReference>
<keyword evidence="3" id="KW-0731">Sigma factor</keyword>
<dbReference type="InterPro" id="IPR036388">
    <property type="entry name" value="WH-like_DNA-bd_sf"/>
</dbReference>
<evidence type="ECO:0000259" key="5">
    <source>
        <dbReference type="PROSITE" id="PS00622"/>
    </source>
</evidence>
<keyword evidence="4" id="KW-0804">Transcription</keyword>
<keyword evidence="7" id="KW-1185">Reference proteome</keyword>